<evidence type="ECO:0000256" key="4">
    <source>
        <dbReference type="ARBA" id="ARBA00022475"/>
    </source>
</evidence>
<sequence>MNTTFTLLAEHPLLLLAVLLAFGAALGHVRVKGVHLGPAAVLFAALGVSAWAASVDVDLEIPEVIGTFGLVLFTYTVGVVSGTHFFSSLRRGWPTMLVVAGALSLVGAIAVVVGRILGIGGGTIAGAYAGALTNTPALAAASARAADPAAPTVGYSITYLGGVILMLAVAAWSLRRPGGESRREEIGHETIRVEATDPITVDALSAAHGRAITVSRLKHAHAANPTMVPADTEVIGHNDLVTVVGPRDVLDAVARQLGHVSSHDIVADRADLDYRRITLSTKSLVGHTIGELDLDARFGAAVTRVRRGDLDLVAHDTFVLAMGDRVRVIAPRDQMAAVSAYLGDSDRGMSDINVGGLALGLATGMALGLVHVPTPGGGFTVGAAAGTLLVGLVFGRLGRVGPVITSMSHGAAQSLSALGMVTFLAYAGVRAGRTITEALASDSGWKVAVLGLVLTASAAALLVLGVHVLRKLTWLETAGALAGSQTQPAILAYVNDKTGYDTRVGVAYALVYPVAMIAKIIVAQVLAGLG</sequence>
<dbReference type="InterPro" id="IPR036721">
    <property type="entry name" value="RCK_C_sf"/>
</dbReference>
<dbReference type="Proteomes" id="UP001500390">
    <property type="component" value="Unassembled WGS sequence"/>
</dbReference>
<evidence type="ECO:0000256" key="2">
    <source>
        <dbReference type="ARBA" id="ARBA00009854"/>
    </source>
</evidence>
<comment type="subcellular location">
    <subcellularLocation>
        <location evidence="1">Cell membrane</location>
        <topology evidence="1">Multi-pass membrane protein</topology>
    </subcellularLocation>
</comment>
<feature type="transmembrane region" description="Helical" evidence="8">
    <location>
        <begin position="378"/>
        <end position="398"/>
    </location>
</feature>
<dbReference type="PANTHER" id="PTHR30445:SF3">
    <property type="entry name" value="TRANSPORT PROTEIN YIDE-RELATED"/>
    <property type="match status" value="1"/>
</dbReference>
<evidence type="ECO:0000256" key="7">
    <source>
        <dbReference type="ARBA" id="ARBA00023136"/>
    </source>
</evidence>
<dbReference type="NCBIfam" id="TIGR01625">
    <property type="entry name" value="YidE_YbjL_dupl"/>
    <property type="match status" value="2"/>
</dbReference>
<comment type="caution">
    <text evidence="10">The sequence shown here is derived from an EMBL/GenBank/DDBJ whole genome shotgun (WGS) entry which is preliminary data.</text>
</comment>
<keyword evidence="11" id="KW-1185">Reference proteome</keyword>
<feature type="transmembrane region" description="Helical" evidence="8">
    <location>
        <begin position="36"/>
        <end position="53"/>
    </location>
</feature>
<feature type="domain" description="RCK C-terminal" evidence="9">
    <location>
        <begin position="260"/>
        <end position="344"/>
    </location>
</feature>
<keyword evidence="5 8" id="KW-0812">Transmembrane</keyword>
<evidence type="ECO:0000256" key="3">
    <source>
        <dbReference type="ARBA" id="ARBA00022448"/>
    </source>
</evidence>
<accession>A0ABP8JAK9</accession>
<evidence type="ECO:0000256" key="6">
    <source>
        <dbReference type="ARBA" id="ARBA00022989"/>
    </source>
</evidence>
<keyword evidence="6 8" id="KW-1133">Transmembrane helix</keyword>
<proteinExistence type="inferred from homology"/>
<evidence type="ECO:0000256" key="8">
    <source>
        <dbReference type="SAM" id="Phobius"/>
    </source>
</evidence>
<dbReference type="InterPro" id="IPR006512">
    <property type="entry name" value="YidE_YbjL"/>
</dbReference>
<keyword evidence="7 8" id="KW-0472">Membrane</keyword>
<evidence type="ECO:0000313" key="11">
    <source>
        <dbReference type="Proteomes" id="UP001500390"/>
    </source>
</evidence>
<name>A0ABP8JAK9_9MICO</name>
<feature type="transmembrane region" description="Helical" evidence="8">
    <location>
        <begin position="410"/>
        <end position="429"/>
    </location>
</feature>
<feature type="transmembrane region" description="Helical" evidence="8">
    <location>
        <begin position="12"/>
        <end position="29"/>
    </location>
</feature>
<gene>
    <name evidence="10" type="ORF">GCM10023153_02530</name>
</gene>
<keyword evidence="4" id="KW-1003">Cell membrane</keyword>
<reference evidence="11" key="1">
    <citation type="journal article" date="2019" name="Int. J. Syst. Evol. Microbiol.">
        <title>The Global Catalogue of Microorganisms (GCM) 10K type strain sequencing project: providing services to taxonomists for standard genome sequencing and annotation.</title>
        <authorList>
            <consortium name="The Broad Institute Genomics Platform"/>
            <consortium name="The Broad Institute Genome Sequencing Center for Infectious Disease"/>
            <person name="Wu L."/>
            <person name="Ma J."/>
        </authorList>
    </citation>
    <scope>NUCLEOTIDE SEQUENCE [LARGE SCALE GENOMIC DNA]</scope>
    <source>
        <strain evidence="11">JCM 17738</strain>
    </source>
</reference>
<dbReference type="EMBL" id="BAABFX010000009">
    <property type="protein sequence ID" value="GAA4387821.1"/>
    <property type="molecule type" value="Genomic_DNA"/>
</dbReference>
<comment type="similarity">
    <text evidence="2">Belongs to the AAE transporter (TC 2.A.81) family.</text>
</comment>
<evidence type="ECO:0000256" key="5">
    <source>
        <dbReference type="ARBA" id="ARBA00022692"/>
    </source>
</evidence>
<feature type="transmembrane region" description="Helical" evidence="8">
    <location>
        <begin position="449"/>
        <end position="469"/>
    </location>
</feature>
<dbReference type="Gene3D" id="3.30.70.1450">
    <property type="entry name" value="Regulator of K+ conductance, C-terminal domain"/>
    <property type="match status" value="1"/>
</dbReference>
<dbReference type="Pfam" id="PF06826">
    <property type="entry name" value="Asp-Al_Ex"/>
    <property type="match status" value="2"/>
</dbReference>
<evidence type="ECO:0000313" key="10">
    <source>
        <dbReference type="EMBL" id="GAA4387821.1"/>
    </source>
</evidence>
<dbReference type="RefSeq" id="WP_159899267.1">
    <property type="nucleotide sequence ID" value="NZ_BAABFX010000009.1"/>
</dbReference>
<dbReference type="PROSITE" id="PS51202">
    <property type="entry name" value="RCK_C"/>
    <property type="match status" value="1"/>
</dbReference>
<dbReference type="InterPro" id="IPR050144">
    <property type="entry name" value="AAE_transporter"/>
</dbReference>
<evidence type="ECO:0000256" key="1">
    <source>
        <dbReference type="ARBA" id="ARBA00004651"/>
    </source>
</evidence>
<feature type="transmembrane region" description="Helical" evidence="8">
    <location>
        <begin position="153"/>
        <end position="174"/>
    </location>
</feature>
<dbReference type="SUPFAM" id="SSF116726">
    <property type="entry name" value="TrkA C-terminal domain-like"/>
    <property type="match status" value="1"/>
</dbReference>
<organism evidence="10 11">
    <name type="scientific">Ornithinibacter aureus</name>
    <dbReference type="NCBI Taxonomy" id="622664"/>
    <lineage>
        <taxon>Bacteria</taxon>
        <taxon>Bacillati</taxon>
        <taxon>Actinomycetota</taxon>
        <taxon>Actinomycetes</taxon>
        <taxon>Micrococcales</taxon>
        <taxon>Intrasporangiaceae</taxon>
        <taxon>Ornithinibacter</taxon>
    </lineage>
</organism>
<evidence type="ECO:0000259" key="9">
    <source>
        <dbReference type="PROSITE" id="PS51202"/>
    </source>
</evidence>
<keyword evidence="3" id="KW-0813">Transport</keyword>
<feature type="transmembrane region" description="Helical" evidence="8">
    <location>
        <begin position="65"/>
        <end position="85"/>
    </location>
</feature>
<dbReference type="PANTHER" id="PTHR30445">
    <property type="entry name" value="K(+)_H(+) ANTIPORTER SUBUNIT KHTT"/>
    <property type="match status" value="1"/>
</dbReference>
<feature type="transmembrane region" description="Helical" evidence="8">
    <location>
        <begin position="352"/>
        <end position="372"/>
    </location>
</feature>
<dbReference type="InterPro" id="IPR006037">
    <property type="entry name" value="RCK_C"/>
</dbReference>
<dbReference type="Pfam" id="PF02080">
    <property type="entry name" value="TrkA_C"/>
    <property type="match status" value="1"/>
</dbReference>
<feature type="transmembrane region" description="Helical" evidence="8">
    <location>
        <begin position="97"/>
        <end position="117"/>
    </location>
</feature>
<protein>
    <submittedName>
        <fullName evidence="10">Aspartate:alanine exchanger family transporter</fullName>
    </submittedName>
</protein>
<feature type="transmembrane region" description="Helical" evidence="8">
    <location>
        <begin position="506"/>
        <end position="527"/>
    </location>
</feature>